<sequence>MAGWHLKAPATSVLTDLHTLLKLRHYCQQHGGSLIHVDSDTENDFIRNYLRGLSRSSGHQWWLGLTDELVEGHWRWTDVNKPATFLDWAPNEPNIAVEDCAAIIPLLDFHWADVLCDRLDIIPLCEIRLSEETVIVG</sequence>
<dbReference type="EMBL" id="JAIWYP010000013">
    <property type="protein sequence ID" value="KAH3715339.1"/>
    <property type="molecule type" value="Genomic_DNA"/>
</dbReference>
<accession>A0A9D4HF30</accession>
<protein>
    <recommendedName>
        <fullName evidence="1">C-type lectin domain-containing protein</fullName>
    </recommendedName>
</protein>
<dbReference type="Gene3D" id="3.10.100.10">
    <property type="entry name" value="Mannose-Binding Protein A, subunit A"/>
    <property type="match status" value="1"/>
</dbReference>
<feature type="domain" description="C-type lectin" evidence="1">
    <location>
        <begin position="24"/>
        <end position="118"/>
    </location>
</feature>
<dbReference type="InterPro" id="IPR050111">
    <property type="entry name" value="C-type_lectin/snaclec_domain"/>
</dbReference>
<evidence type="ECO:0000259" key="1">
    <source>
        <dbReference type="PROSITE" id="PS50041"/>
    </source>
</evidence>
<dbReference type="PROSITE" id="PS50041">
    <property type="entry name" value="C_TYPE_LECTIN_2"/>
    <property type="match status" value="1"/>
</dbReference>
<dbReference type="CDD" id="cd00037">
    <property type="entry name" value="CLECT"/>
    <property type="match status" value="1"/>
</dbReference>
<evidence type="ECO:0000313" key="2">
    <source>
        <dbReference type="EMBL" id="KAH3715339.1"/>
    </source>
</evidence>
<organism evidence="2 3">
    <name type="scientific">Dreissena polymorpha</name>
    <name type="common">Zebra mussel</name>
    <name type="synonym">Mytilus polymorpha</name>
    <dbReference type="NCBI Taxonomy" id="45954"/>
    <lineage>
        <taxon>Eukaryota</taxon>
        <taxon>Metazoa</taxon>
        <taxon>Spiralia</taxon>
        <taxon>Lophotrochozoa</taxon>
        <taxon>Mollusca</taxon>
        <taxon>Bivalvia</taxon>
        <taxon>Autobranchia</taxon>
        <taxon>Heteroconchia</taxon>
        <taxon>Euheterodonta</taxon>
        <taxon>Imparidentia</taxon>
        <taxon>Neoheterodontei</taxon>
        <taxon>Myida</taxon>
        <taxon>Dreissenoidea</taxon>
        <taxon>Dreissenidae</taxon>
        <taxon>Dreissena</taxon>
    </lineage>
</organism>
<dbReference type="Proteomes" id="UP000828390">
    <property type="component" value="Unassembled WGS sequence"/>
</dbReference>
<dbReference type="SMART" id="SM00034">
    <property type="entry name" value="CLECT"/>
    <property type="match status" value="1"/>
</dbReference>
<reference evidence="2" key="1">
    <citation type="journal article" date="2019" name="bioRxiv">
        <title>The Genome of the Zebra Mussel, Dreissena polymorpha: A Resource for Invasive Species Research.</title>
        <authorList>
            <person name="McCartney M.A."/>
            <person name="Auch B."/>
            <person name="Kono T."/>
            <person name="Mallez S."/>
            <person name="Zhang Y."/>
            <person name="Obille A."/>
            <person name="Becker A."/>
            <person name="Abrahante J.E."/>
            <person name="Garbe J."/>
            <person name="Badalamenti J.P."/>
            <person name="Herman A."/>
            <person name="Mangelson H."/>
            <person name="Liachko I."/>
            <person name="Sullivan S."/>
            <person name="Sone E.D."/>
            <person name="Koren S."/>
            <person name="Silverstein K.A.T."/>
            <person name="Beckman K.B."/>
            <person name="Gohl D.M."/>
        </authorList>
    </citation>
    <scope>NUCLEOTIDE SEQUENCE</scope>
    <source>
        <strain evidence="2">Duluth1</strain>
        <tissue evidence="2">Whole animal</tissue>
    </source>
</reference>
<dbReference type="InterPro" id="IPR016186">
    <property type="entry name" value="C-type_lectin-like/link_sf"/>
</dbReference>
<keyword evidence="3" id="KW-1185">Reference proteome</keyword>
<reference evidence="2" key="2">
    <citation type="submission" date="2020-11" db="EMBL/GenBank/DDBJ databases">
        <authorList>
            <person name="McCartney M.A."/>
            <person name="Auch B."/>
            <person name="Kono T."/>
            <person name="Mallez S."/>
            <person name="Becker A."/>
            <person name="Gohl D.M."/>
            <person name="Silverstein K.A.T."/>
            <person name="Koren S."/>
            <person name="Bechman K.B."/>
            <person name="Herman A."/>
            <person name="Abrahante J.E."/>
            <person name="Garbe J."/>
        </authorList>
    </citation>
    <scope>NUCLEOTIDE SEQUENCE</scope>
    <source>
        <strain evidence="2">Duluth1</strain>
        <tissue evidence="2">Whole animal</tissue>
    </source>
</reference>
<dbReference type="OrthoDB" id="10047605at2759"/>
<dbReference type="InterPro" id="IPR016187">
    <property type="entry name" value="CTDL_fold"/>
</dbReference>
<dbReference type="PANTHER" id="PTHR22803">
    <property type="entry name" value="MANNOSE, PHOSPHOLIPASE, LECTIN RECEPTOR RELATED"/>
    <property type="match status" value="1"/>
</dbReference>
<dbReference type="InterPro" id="IPR001304">
    <property type="entry name" value="C-type_lectin-like"/>
</dbReference>
<gene>
    <name evidence="2" type="ORF">DPMN_058046</name>
</gene>
<proteinExistence type="predicted"/>
<evidence type="ECO:0000313" key="3">
    <source>
        <dbReference type="Proteomes" id="UP000828390"/>
    </source>
</evidence>
<dbReference type="Pfam" id="PF00059">
    <property type="entry name" value="Lectin_C"/>
    <property type="match status" value="1"/>
</dbReference>
<comment type="caution">
    <text evidence="2">The sequence shown here is derived from an EMBL/GenBank/DDBJ whole genome shotgun (WGS) entry which is preliminary data.</text>
</comment>
<dbReference type="AlphaFoldDB" id="A0A9D4HF30"/>
<name>A0A9D4HF30_DREPO</name>
<dbReference type="SUPFAM" id="SSF56436">
    <property type="entry name" value="C-type lectin-like"/>
    <property type="match status" value="1"/>
</dbReference>